<comment type="subcellular location">
    <subcellularLocation>
        <location evidence="1">Cell membrane</location>
        <topology evidence="1">Multi-pass membrane protein</topology>
    </subcellularLocation>
</comment>
<keyword evidence="9" id="KW-1185">Reference proteome</keyword>
<organism evidence="8 9">
    <name type="scientific">Moheibacter sediminis</name>
    <dbReference type="NCBI Taxonomy" id="1434700"/>
    <lineage>
        <taxon>Bacteria</taxon>
        <taxon>Pseudomonadati</taxon>
        <taxon>Bacteroidota</taxon>
        <taxon>Flavobacteriia</taxon>
        <taxon>Flavobacteriales</taxon>
        <taxon>Weeksellaceae</taxon>
        <taxon>Moheibacter</taxon>
    </lineage>
</organism>
<keyword evidence="5 7" id="KW-1133">Transmembrane helix</keyword>
<name>A0A1W1Z3K0_9FLAO</name>
<evidence type="ECO:0000256" key="6">
    <source>
        <dbReference type="ARBA" id="ARBA00023136"/>
    </source>
</evidence>
<evidence type="ECO:0000256" key="4">
    <source>
        <dbReference type="ARBA" id="ARBA00022692"/>
    </source>
</evidence>
<dbReference type="STRING" id="1434700.SAMN06296427_102169"/>
<gene>
    <name evidence="8" type="ORF">SAMN06296427_102169</name>
</gene>
<keyword evidence="4 7" id="KW-0812">Transmembrane</keyword>
<dbReference type="PANTHER" id="PTHR34584:SF1">
    <property type="entry name" value="NA(+)_H(+) ANTIPORTER SUBUNIT E1"/>
    <property type="match status" value="1"/>
</dbReference>
<sequence length="150" mass="17814">MSLVWVALTGHLNYTNFLFGFALGFFILWILTRFGSSEDKQYFYRVPKILLFILFFFYDMIKANIDVTREILRPKFKMSPGIVAFEHRLKTDFEITMLVNVIALTPGTMVLKISDDRKYIFIHSLYLKDKEKFIERLRNGLESKLIEIIR</sequence>
<reference evidence="9" key="1">
    <citation type="submission" date="2017-04" db="EMBL/GenBank/DDBJ databases">
        <authorList>
            <person name="Varghese N."/>
            <person name="Submissions S."/>
        </authorList>
    </citation>
    <scope>NUCLEOTIDE SEQUENCE [LARGE SCALE GENOMIC DNA]</scope>
    <source>
        <strain evidence="9">CGMCC 1.12708</strain>
    </source>
</reference>
<accession>A0A1W1Z3K0</accession>
<evidence type="ECO:0000313" key="9">
    <source>
        <dbReference type="Proteomes" id="UP000192393"/>
    </source>
</evidence>
<keyword evidence="6 7" id="KW-0472">Membrane</keyword>
<proteinExistence type="inferred from homology"/>
<evidence type="ECO:0000256" key="1">
    <source>
        <dbReference type="ARBA" id="ARBA00004651"/>
    </source>
</evidence>
<feature type="transmembrane region" description="Helical" evidence="7">
    <location>
        <begin position="12"/>
        <end position="31"/>
    </location>
</feature>
<dbReference type="PANTHER" id="PTHR34584">
    <property type="entry name" value="NA(+)/H(+) ANTIPORTER SUBUNIT E1"/>
    <property type="match status" value="1"/>
</dbReference>
<dbReference type="Pfam" id="PF01899">
    <property type="entry name" value="MNHE"/>
    <property type="match status" value="1"/>
</dbReference>
<dbReference type="InterPro" id="IPR002758">
    <property type="entry name" value="Cation_antiport_E"/>
</dbReference>
<evidence type="ECO:0000313" key="8">
    <source>
        <dbReference type="EMBL" id="SMC42944.1"/>
    </source>
</evidence>
<evidence type="ECO:0000256" key="5">
    <source>
        <dbReference type="ARBA" id="ARBA00022989"/>
    </source>
</evidence>
<evidence type="ECO:0000256" key="2">
    <source>
        <dbReference type="ARBA" id="ARBA00006228"/>
    </source>
</evidence>
<protein>
    <submittedName>
        <fullName evidence="8">Multicomponent Na+:H+ antiporter subunit E</fullName>
    </submittedName>
</protein>
<dbReference type="Proteomes" id="UP000192393">
    <property type="component" value="Unassembled WGS sequence"/>
</dbReference>
<dbReference type="GO" id="GO:0008324">
    <property type="term" value="F:monoatomic cation transmembrane transporter activity"/>
    <property type="evidence" value="ECO:0007669"/>
    <property type="project" value="InterPro"/>
</dbReference>
<evidence type="ECO:0000256" key="3">
    <source>
        <dbReference type="ARBA" id="ARBA00022475"/>
    </source>
</evidence>
<feature type="transmembrane region" description="Helical" evidence="7">
    <location>
        <begin position="43"/>
        <end position="61"/>
    </location>
</feature>
<keyword evidence="3" id="KW-1003">Cell membrane</keyword>
<dbReference type="AlphaFoldDB" id="A0A1W1Z3K0"/>
<evidence type="ECO:0000256" key="7">
    <source>
        <dbReference type="SAM" id="Phobius"/>
    </source>
</evidence>
<dbReference type="PIRSF" id="PIRSF019239">
    <property type="entry name" value="MrpE"/>
    <property type="match status" value="1"/>
</dbReference>
<dbReference type="EMBL" id="FWXS01000002">
    <property type="protein sequence ID" value="SMC42944.1"/>
    <property type="molecule type" value="Genomic_DNA"/>
</dbReference>
<comment type="similarity">
    <text evidence="2">Belongs to the CPA3 antiporters (TC 2.A.63) subunit E family.</text>
</comment>
<dbReference type="GO" id="GO:0005886">
    <property type="term" value="C:plasma membrane"/>
    <property type="evidence" value="ECO:0007669"/>
    <property type="project" value="UniProtKB-SubCell"/>
</dbReference>